<proteinExistence type="predicted"/>
<dbReference type="Pfam" id="PF12766">
    <property type="entry name" value="Pyridox_oxase_2"/>
    <property type="match status" value="1"/>
</dbReference>
<dbReference type="EMBL" id="ML002495">
    <property type="protein sequence ID" value="RKP37432.1"/>
    <property type="molecule type" value="Genomic_DNA"/>
</dbReference>
<name>A0A4P9ZX27_9FUNG</name>
<protein>
    <submittedName>
        <fullName evidence="3">Pyridoxamine 5'-phosphate oxidase-domain-containing protein</fullName>
    </submittedName>
</protein>
<reference evidence="4" key="1">
    <citation type="journal article" date="2018" name="Nat. Microbiol.">
        <title>Leveraging single-cell genomics to expand the fungal tree of life.</title>
        <authorList>
            <person name="Ahrendt S.R."/>
            <person name="Quandt C.A."/>
            <person name="Ciobanu D."/>
            <person name="Clum A."/>
            <person name="Salamov A."/>
            <person name="Andreopoulos B."/>
            <person name="Cheng J.F."/>
            <person name="Woyke T."/>
            <person name="Pelin A."/>
            <person name="Henrissat B."/>
            <person name="Reynolds N.K."/>
            <person name="Benny G.L."/>
            <person name="Smith M.E."/>
            <person name="James T.Y."/>
            <person name="Grigoriev I.V."/>
        </authorList>
    </citation>
    <scope>NUCLEOTIDE SEQUENCE [LARGE SCALE GENOMIC DNA]</scope>
    <source>
        <strain evidence="4">RSA 468</strain>
    </source>
</reference>
<feature type="region of interest" description="Disordered" evidence="1">
    <location>
        <begin position="320"/>
        <end position="346"/>
    </location>
</feature>
<sequence>MPRTNTLPAWKTLLQASLTKNIELAAQPDTSGQPANRTVVFRGFAGEKPQHPALASFIDAQVITNLTEKNSQRPSLSALGQYQSELLVFTAHLKSEKISEIQKSPTSELCWFMPHTNEQYRLKGQMYLITSPTYYGQNVAAEQKYRAVDDFLRQFCHPITGSDGSSPTMATASPTAAPLNWELLRLNHYFHMPAELRASFTWDYAGQCVDLIPKQERPNAHLQVQQCTRLGDIPTQPAPTTNDPATDLASTLTITPGLDTASVEYRRTQHALQNFVLLLLKVDQVDRCQLGSWPAQRTFYVRRERIHQLPGHRFRGAAELEASGASTTPAAPGQTPPIEDSATGSSVNSPAIGIANTTTATTATACILGENSVLVPEITDPASTYPDVTPTVNLPPVEQTDPEWLVLDVIA</sequence>
<dbReference type="GO" id="GO:0010181">
    <property type="term" value="F:FMN binding"/>
    <property type="evidence" value="ECO:0007669"/>
    <property type="project" value="InterPro"/>
</dbReference>
<evidence type="ECO:0000259" key="2">
    <source>
        <dbReference type="Pfam" id="PF12766"/>
    </source>
</evidence>
<keyword evidence="4" id="KW-1185">Reference proteome</keyword>
<gene>
    <name evidence="3" type="ORF">BJ085DRAFT_32391</name>
</gene>
<dbReference type="InterPro" id="IPR024624">
    <property type="entry name" value="Pyridox_Oxase_Alr4036_FMN-bd"/>
</dbReference>
<dbReference type="STRING" id="215637.A0A4P9ZX27"/>
<dbReference type="PANTHER" id="PTHR28243">
    <property type="entry name" value="AGL049CP"/>
    <property type="match status" value="1"/>
</dbReference>
<accession>A0A4P9ZX27</accession>
<dbReference type="Proteomes" id="UP000268162">
    <property type="component" value="Unassembled WGS sequence"/>
</dbReference>
<evidence type="ECO:0000256" key="1">
    <source>
        <dbReference type="SAM" id="MobiDB-lite"/>
    </source>
</evidence>
<evidence type="ECO:0000313" key="4">
    <source>
        <dbReference type="Proteomes" id="UP000268162"/>
    </source>
</evidence>
<dbReference type="SUPFAM" id="SSF50475">
    <property type="entry name" value="FMN-binding split barrel"/>
    <property type="match status" value="1"/>
</dbReference>
<dbReference type="AlphaFoldDB" id="A0A4P9ZX27"/>
<dbReference type="OrthoDB" id="434253at2759"/>
<organism evidence="3 4">
    <name type="scientific">Dimargaris cristalligena</name>
    <dbReference type="NCBI Taxonomy" id="215637"/>
    <lineage>
        <taxon>Eukaryota</taxon>
        <taxon>Fungi</taxon>
        <taxon>Fungi incertae sedis</taxon>
        <taxon>Zoopagomycota</taxon>
        <taxon>Kickxellomycotina</taxon>
        <taxon>Dimargaritomycetes</taxon>
        <taxon>Dimargaritales</taxon>
        <taxon>Dimargaritaceae</taxon>
        <taxon>Dimargaris</taxon>
    </lineage>
</organism>
<dbReference type="Gene3D" id="2.30.110.10">
    <property type="entry name" value="Electron Transport, Fmn-binding Protein, Chain A"/>
    <property type="match status" value="1"/>
</dbReference>
<dbReference type="PANTHER" id="PTHR28243:SF1">
    <property type="entry name" value="PYRIDOXAMINE 5'-PHOSPHATE OXIDASE ALR4036 FAMILY FMN-BINDING DOMAIN-CONTAINING PROTEIN"/>
    <property type="match status" value="1"/>
</dbReference>
<evidence type="ECO:0000313" key="3">
    <source>
        <dbReference type="EMBL" id="RKP37432.1"/>
    </source>
</evidence>
<feature type="domain" description="Pyridoxamine 5'-phosphate oxidase Alr4036 family FMN-binding" evidence="2">
    <location>
        <begin position="9"/>
        <end position="129"/>
    </location>
</feature>
<dbReference type="InterPro" id="IPR012349">
    <property type="entry name" value="Split_barrel_FMN-bd"/>
</dbReference>